<keyword evidence="2" id="KW-1185">Reference proteome</keyword>
<proteinExistence type="predicted"/>
<name>A0A1I7H064_9FLAO</name>
<protein>
    <submittedName>
        <fullName evidence="1">Uncharacterized protein</fullName>
    </submittedName>
</protein>
<dbReference type="OrthoDB" id="1117699at2"/>
<evidence type="ECO:0000313" key="2">
    <source>
        <dbReference type="Proteomes" id="UP000199138"/>
    </source>
</evidence>
<dbReference type="AlphaFoldDB" id="A0A1I7H064"/>
<sequence length="124" mass="14545">MISKNYIAYNAKDKVRFRKDKKSKKVKYNENEVSKVIIRILDLKPYLYKYVQVSKKRKELFYIMTSGKVTLYGRDVQTSRPNESNVGPNYLSASEHEFYVLREGEPIASPLVTARISRSFKVRV</sequence>
<dbReference type="Proteomes" id="UP000199138">
    <property type="component" value="Unassembled WGS sequence"/>
</dbReference>
<dbReference type="EMBL" id="FPBK01000006">
    <property type="protein sequence ID" value="SFU54050.1"/>
    <property type="molecule type" value="Genomic_DNA"/>
</dbReference>
<accession>A0A1I7H064</accession>
<evidence type="ECO:0000313" key="1">
    <source>
        <dbReference type="EMBL" id="SFU54050.1"/>
    </source>
</evidence>
<reference evidence="2" key="1">
    <citation type="submission" date="2016-10" db="EMBL/GenBank/DDBJ databases">
        <authorList>
            <person name="Varghese N."/>
            <person name="Submissions S."/>
        </authorList>
    </citation>
    <scope>NUCLEOTIDE SEQUENCE [LARGE SCALE GENOMIC DNA]</scope>
    <source>
        <strain evidence="2">CGMCC 1.12333</strain>
    </source>
</reference>
<organism evidence="1 2">
    <name type="scientific">Pustulibacterium marinum</name>
    <dbReference type="NCBI Taxonomy" id="1224947"/>
    <lineage>
        <taxon>Bacteria</taxon>
        <taxon>Pseudomonadati</taxon>
        <taxon>Bacteroidota</taxon>
        <taxon>Flavobacteriia</taxon>
        <taxon>Flavobacteriales</taxon>
        <taxon>Flavobacteriaceae</taxon>
        <taxon>Pustulibacterium</taxon>
    </lineage>
</organism>
<dbReference type="RefSeq" id="WP_093025037.1">
    <property type="nucleotide sequence ID" value="NZ_FPBK01000006.1"/>
</dbReference>
<gene>
    <name evidence="1" type="ORF">SAMN05216480_106145</name>
</gene>